<proteinExistence type="predicted"/>
<dbReference type="EMBL" id="CARXXK010000002">
    <property type="protein sequence ID" value="CAI6353444.1"/>
    <property type="molecule type" value="Genomic_DNA"/>
</dbReference>
<accession>A0AAV0WBZ7</accession>
<name>A0AAV0WBZ7_9HEMI</name>
<organism evidence="1 2">
    <name type="scientific">Macrosiphum euphorbiae</name>
    <name type="common">potato aphid</name>
    <dbReference type="NCBI Taxonomy" id="13131"/>
    <lineage>
        <taxon>Eukaryota</taxon>
        <taxon>Metazoa</taxon>
        <taxon>Ecdysozoa</taxon>
        <taxon>Arthropoda</taxon>
        <taxon>Hexapoda</taxon>
        <taxon>Insecta</taxon>
        <taxon>Pterygota</taxon>
        <taxon>Neoptera</taxon>
        <taxon>Paraneoptera</taxon>
        <taxon>Hemiptera</taxon>
        <taxon>Sternorrhyncha</taxon>
        <taxon>Aphidomorpha</taxon>
        <taxon>Aphidoidea</taxon>
        <taxon>Aphididae</taxon>
        <taxon>Macrosiphini</taxon>
        <taxon>Macrosiphum</taxon>
    </lineage>
</organism>
<evidence type="ECO:0000313" key="1">
    <source>
        <dbReference type="EMBL" id="CAI6353444.1"/>
    </source>
</evidence>
<evidence type="ECO:0000313" key="2">
    <source>
        <dbReference type="Proteomes" id="UP001160148"/>
    </source>
</evidence>
<dbReference type="PANTHER" id="PTHR10773:SF19">
    <property type="match status" value="1"/>
</dbReference>
<sequence>MLNTLPMRGQEKDTKLAKEKKSCTVLTIDCQAVKLCPVLQTSSLYYSMKLKVHNLTIYNIATADCQNYWWHEGNGELEASVFVSIVKYCLSEKKPIIIYSNGCVYQNRNVIMAINALLHFAINIK</sequence>
<dbReference type="Proteomes" id="UP001160148">
    <property type="component" value="Unassembled WGS sequence"/>
</dbReference>
<comment type="caution">
    <text evidence="1">The sequence shown here is derived from an EMBL/GenBank/DDBJ whole genome shotgun (WGS) entry which is preliminary data.</text>
</comment>
<dbReference type="PANTHER" id="PTHR10773">
    <property type="entry name" value="DNA-DIRECTED RNA POLYMERASES I, II, AND III SUBUNIT RPABC2"/>
    <property type="match status" value="1"/>
</dbReference>
<gene>
    <name evidence="1" type="ORF">MEUPH1_LOCUS9565</name>
</gene>
<reference evidence="1 2" key="1">
    <citation type="submission" date="2023-01" db="EMBL/GenBank/DDBJ databases">
        <authorList>
            <person name="Whitehead M."/>
        </authorList>
    </citation>
    <scope>NUCLEOTIDE SEQUENCE [LARGE SCALE GENOMIC DNA]</scope>
</reference>
<dbReference type="AlphaFoldDB" id="A0AAV0WBZ7"/>
<protein>
    <submittedName>
        <fullName evidence="1">Uncharacterized protein</fullName>
    </submittedName>
</protein>
<keyword evidence="2" id="KW-1185">Reference proteome</keyword>